<keyword evidence="4" id="KW-1185">Reference proteome</keyword>
<dbReference type="EMBL" id="JAZGUE010000001">
    <property type="protein sequence ID" value="KAL2271942.1"/>
    <property type="molecule type" value="Genomic_DNA"/>
</dbReference>
<gene>
    <name evidence="3" type="ORF">VTJ83DRAFT_1313</name>
</gene>
<evidence type="ECO:0008006" key="5">
    <source>
        <dbReference type="Google" id="ProtNLM"/>
    </source>
</evidence>
<reference evidence="3 4" key="1">
    <citation type="journal article" date="2024" name="Commun. Biol.">
        <title>Comparative genomic analysis of thermophilic fungi reveals convergent evolutionary adaptations and gene losses.</title>
        <authorList>
            <person name="Steindorff A.S."/>
            <person name="Aguilar-Pontes M.V."/>
            <person name="Robinson A.J."/>
            <person name="Andreopoulos B."/>
            <person name="LaButti K."/>
            <person name="Kuo A."/>
            <person name="Mondo S."/>
            <person name="Riley R."/>
            <person name="Otillar R."/>
            <person name="Haridas S."/>
            <person name="Lipzen A."/>
            <person name="Grimwood J."/>
            <person name="Schmutz J."/>
            <person name="Clum A."/>
            <person name="Reid I.D."/>
            <person name="Moisan M.C."/>
            <person name="Butler G."/>
            <person name="Nguyen T.T.M."/>
            <person name="Dewar K."/>
            <person name="Conant G."/>
            <person name="Drula E."/>
            <person name="Henrissat B."/>
            <person name="Hansel C."/>
            <person name="Singer S."/>
            <person name="Hutchinson M.I."/>
            <person name="de Vries R.P."/>
            <person name="Natvig D.O."/>
            <person name="Powell A.J."/>
            <person name="Tsang A."/>
            <person name="Grigoriev I.V."/>
        </authorList>
    </citation>
    <scope>NUCLEOTIDE SEQUENCE [LARGE SCALE GENOMIC DNA]</scope>
    <source>
        <strain evidence="3 4">ATCC 22073</strain>
    </source>
</reference>
<organism evidence="3 4">
    <name type="scientific">Remersonia thermophila</name>
    <dbReference type="NCBI Taxonomy" id="72144"/>
    <lineage>
        <taxon>Eukaryota</taxon>
        <taxon>Fungi</taxon>
        <taxon>Dikarya</taxon>
        <taxon>Ascomycota</taxon>
        <taxon>Pezizomycotina</taxon>
        <taxon>Sordariomycetes</taxon>
        <taxon>Sordariomycetidae</taxon>
        <taxon>Sordariales</taxon>
        <taxon>Sordariales incertae sedis</taxon>
        <taxon>Remersonia</taxon>
    </lineage>
</organism>
<dbReference type="Proteomes" id="UP001600064">
    <property type="component" value="Unassembled WGS sequence"/>
</dbReference>
<evidence type="ECO:0000313" key="3">
    <source>
        <dbReference type="EMBL" id="KAL2271942.1"/>
    </source>
</evidence>
<evidence type="ECO:0000313" key="4">
    <source>
        <dbReference type="Proteomes" id="UP001600064"/>
    </source>
</evidence>
<dbReference type="GeneID" id="98122103"/>
<comment type="similarity">
    <text evidence="1">Belongs to the HesB/IscA family.</text>
</comment>
<proteinExistence type="inferred from homology"/>
<dbReference type="PANTHER" id="PTHR43011">
    <property type="entry name" value="IRON-SULFUR CLUSTER ASSEMBLY 2 HOMOLOG, MITOCHONDRIAL"/>
    <property type="match status" value="1"/>
</dbReference>
<evidence type="ECO:0000256" key="1">
    <source>
        <dbReference type="ARBA" id="ARBA00006718"/>
    </source>
</evidence>
<dbReference type="PANTHER" id="PTHR43011:SF1">
    <property type="entry name" value="IRON-SULFUR CLUSTER ASSEMBLY 2 HOMOLOG, MITOCHONDRIAL"/>
    <property type="match status" value="1"/>
</dbReference>
<accession>A0ABR4DNQ0</accession>
<name>A0ABR4DNQ0_9PEZI</name>
<protein>
    <recommendedName>
        <fullName evidence="5">FeS cluster biogenesis domain-containing protein</fullName>
    </recommendedName>
</protein>
<dbReference type="RefSeq" id="XP_070870666.1">
    <property type="nucleotide sequence ID" value="XM_071007459.1"/>
</dbReference>
<sequence length="270" mass="29193">MPPLRCVNAPTTASLFLRLCTSPRAIASEHPILDLLVPLRLQAAGVQRTVRLSHTAVVATPGPYHASPSFNLLAARFSRKSLLPTSSWRKPLAYHPPSRMFTTSSPRRATHAIFNPQLDEGGKEMILEITPRAAKRLSEIMIKDSNPLLALRIQVESGGCHGFQYVMKLVTLPPTLPTQDSPAPTAEEDPSAPVHEDDTIFTYSPDDGSSSSAPGDLTAPKIILDLPSLELLKGSKVDFTMELIGSQFKIVDNPLATSSCGCGTSFDIKI</sequence>
<dbReference type="SUPFAM" id="SSF89360">
    <property type="entry name" value="HesB-like domain"/>
    <property type="match status" value="1"/>
</dbReference>
<feature type="region of interest" description="Disordered" evidence="2">
    <location>
        <begin position="176"/>
        <end position="216"/>
    </location>
</feature>
<comment type="caution">
    <text evidence="3">The sequence shown here is derived from an EMBL/GenBank/DDBJ whole genome shotgun (WGS) entry which is preliminary data.</text>
</comment>
<feature type="compositionally biased region" description="Low complexity" evidence="2">
    <location>
        <begin position="204"/>
        <end position="216"/>
    </location>
</feature>
<dbReference type="Gene3D" id="2.60.300.12">
    <property type="entry name" value="HesB-like domain"/>
    <property type="match status" value="1"/>
</dbReference>
<dbReference type="InterPro" id="IPR035903">
    <property type="entry name" value="HesB-like_dom_sf"/>
</dbReference>
<evidence type="ECO:0000256" key="2">
    <source>
        <dbReference type="SAM" id="MobiDB-lite"/>
    </source>
</evidence>